<evidence type="ECO:0000313" key="2">
    <source>
        <dbReference type="EMBL" id="MBK0369815.1"/>
    </source>
</evidence>
<accession>A0A934PMY1</accession>
<reference evidence="2" key="1">
    <citation type="submission" date="2020-12" db="EMBL/GenBank/DDBJ databases">
        <title>Bacterial novel species Flavobacterium sp. SE-1-e isolated from soil.</title>
        <authorList>
            <person name="Jung H.-Y."/>
        </authorList>
    </citation>
    <scope>NUCLEOTIDE SEQUENCE</scope>
    <source>
        <strain evidence="2">SE-1-e</strain>
    </source>
</reference>
<name>A0A934PMY1_9FLAO</name>
<dbReference type="SUPFAM" id="SSF82771">
    <property type="entry name" value="GIY-YIG endonuclease"/>
    <property type="match status" value="1"/>
</dbReference>
<protein>
    <submittedName>
        <fullName evidence="2">GIY-YIG nuclease family protein</fullName>
    </submittedName>
</protein>
<dbReference type="Proteomes" id="UP000609172">
    <property type="component" value="Unassembled WGS sequence"/>
</dbReference>
<dbReference type="AlphaFoldDB" id="A0A934PMY1"/>
<comment type="caution">
    <text evidence="2">The sequence shown here is derived from an EMBL/GenBank/DDBJ whole genome shotgun (WGS) entry which is preliminary data.</text>
</comment>
<evidence type="ECO:0000313" key="3">
    <source>
        <dbReference type="Proteomes" id="UP000609172"/>
    </source>
</evidence>
<dbReference type="PROSITE" id="PS50164">
    <property type="entry name" value="GIY_YIG"/>
    <property type="match status" value="1"/>
</dbReference>
<dbReference type="InterPro" id="IPR000305">
    <property type="entry name" value="GIY-YIG_endonuc"/>
</dbReference>
<sequence>MNCCYIIYSSKLKKFYTGITQENVENRIAMHNTSGYGNHYTSQGDDWTLFVVINCVSLSQAMKIEKHIKSMKSAQYIKNLQKYSEMRAKLLERYR</sequence>
<organism evidence="2 3">
    <name type="scientific">Flavobacterium agrisoli</name>
    <dbReference type="NCBI Taxonomy" id="2793066"/>
    <lineage>
        <taxon>Bacteria</taxon>
        <taxon>Pseudomonadati</taxon>
        <taxon>Bacteroidota</taxon>
        <taxon>Flavobacteriia</taxon>
        <taxon>Flavobacteriales</taxon>
        <taxon>Flavobacteriaceae</taxon>
        <taxon>Flavobacterium</taxon>
    </lineage>
</organism>
<dbReference type="InterPro" id="IPR035901">
    <property type="entry name" value="GIY-YIG_endonuc_sf"/>
</dbReference>
<dbReference type="RefSeq" id="WP_200105727.1">
    <property type="nucleotide sequence ID" value="NZ_JAEHFV010000002.1"/>
</dbReference>
<dbReference type="EMBL" id="JAEHFV010000002">
    <property type="protein sequence ID" value="MBK0369815.1"/>
    <property type="molecule type" value="Genomic_DNA"/>
</dbReference>
<proteinExistence type="predicted"/>
<dbReference type="Pfam" id="PF01541">
    <property type="entry name" value="GIY-YIG"/>
    <property type="match status" value="1"/>
</dbReference>
<keyword evidence="3" id="KW-1185">Reference proteome</keyword>
<gene>
    <name evidence="2" type="ORF">I5M07_08185</name>
</gene>
<dbReference type="Gene3D" id="3.40.1440.10">
    <property type="entry name" value="GIY-YIG endonuclease"/>
    <property type="match status" value="1"/>
</dbReference>
<feature type="domain" description="GIY-YIG" evidence="1">
    <location>
        <begin position="1"/>
        <end position="78"/>
    </location>
</feature>
<evidence type="ECO:0000259" key="1">
    <source>
        <dbReference type="PROSITE" id="PS50164"/>
    </source>
</evidence>